<evidence type="ECO:0000256" key="2">
    <source>
        <dbReference type="RuleBase" id="RU362080"/>
    </source>
</evidence>
<dbReference type="Proteomes" id="UP000466396">
    <property type="component" value="Chromosome"/>
</dbReference>
<protein>
    <recommendedName>
        <fullName evidence="2">Antitoxin</fullName>
    </recommendedName>
</protein>
<proteinExistence type="inferred from homology"/>
<dbReference type="Gene3D" id="3.40.1620.10">
    <property type="entry name" value="YefM-like domain"/>
    <property type="match status" value="1"/>
</dbReference>
<dbReference type="InterPro" id="IPR036165">
    <property type="entry name" value="YefM-like_sf"/>
</dbReference>
<dbReference type="KEGG" id="mlj:MLAC_06930"/>
<comment type="function">
    <text evidence="2">Antitoxin component of a type II toxin-antitoxin (TA) system.</text>
</comment>
<dbReference type="AlphaFoldDB" id="A0A1X1YTP1"/>
<organism evidence="3 4">
    <name type="scientific">Mycobacterium lacus</name>
    <dbReference type="NCBI Taxonomy" id="169765"/>
    <lineage>
        <taxon>Bacteria</taxon>
        <taxon>Bacillati</taxon>
        <taxon>Actinomycetota</taxon>
        <taxon>Actinomycetes</taxon>
        <taxon>Mycobacteriales</taxon>
        <taxon>Mycobacteriaceae</taxon>
        <taxon>Mycobacterium</taxon>
    </lineage>
</organism>
<reference evidence="3 4" key="1">
    <citation type="journal article" date="2019" name="Emerg. Microbes Infect.">
        <title>Comprehensive subspecies identification of 175 nontuberculous mycobacteria species based on 7547 genomic profiles.</title>
        <authorList>
            <person name="Matsumoto Y."/>
            <person name="Kinjo T."/>
            <person name="Motooka D."/>
            <person name="Nabeya D."/>
            <person name="Jung N."/>
            <person name="Uechi K."/>
            <person name="Horii T."/>
            <person name="Iida T."/>
            <person name="Fujita J."/>
            <person name="Nakamura S."/>
        </authorList>
    </citation>
    <scope>NUCLEOTIDE SEQUENCE [LARGE SCALE GENOMIC DNA]</scope>
    <source>
        <strain evidence="3 4">JCM 15657</strain>
    </source>
</reference>
<dbReference type="InterPro" id="IPR006442">
    <property type="entry name" value="Antitoxin_Phd/YefM"/>
</dbReference>
<dbReference type="NCBIfam" id="TIGR01552">
    <property type="entry name" value="phd_fam"/>
    <property type="match status" value="1"/>
</dbReference>
<evidence type="ECO:0000256" key="1">
    <source>
        <dbReference type="ARBA" id="ARBA00009981"/>
    </source>
</evidence>
<sequence>MRELAVATMSAQEFNRDVSAAKRAAADGPVIITDRGKPAFVLLTVEEFERITDKRTIVDWLQLDEDIEFEPVPLRSLPRAADL</sequence>
<dbReference type="SUPFAM" id="SSF143120">
    <property type="entry name" value="YefM-like"/>
    <property type="match status" value="1"/>
</dbReference>
<dbReference type="EMBL" id="AP022581">
    <property type="protein sequence ID" value="BBX95399.1"/>
    <property type="molecule type" value="Genomic_DNA"/>
</dbReference>
<keyword evidence="4" id="KW-1185">Reference proteome</keyword>
<evidence type="ECO:0000313" key="4">
    <source>
        <dbReference type="Proteomes" id="UP000466396"/>
    </source>
</evidence>
<gene>
    <name evidence="3" type="ORF">MLAC_06930</name>
</gene>
<name>A0A1X1YTP1_9MYCO</name>
<dbReference type="Pfam" id="PF02604">
    <property type="entry name" value="PhdYeFM_antitox"/>
    <property type="match status" value="1"/>
</dbReference>
<dbReference type="STRING" id="169765.AWC15_13400"/>
<accession>A0A1X1YTP1</accession>
<comment type="similarity">
    <text evidence="1 2">Belongs to the phD/YefM antitoxin family.</text>
</comment>
<evidence type="ECO:0000313" key="3">
    <source>
        <dbReference type="EMBL" id="BBX95399.1"/>
    </source>
</evidence>